<proteinExistence type="predicted"/>
<organism evidence="1 2">
    <name type="scientific">Amycolatopsis samaneae</name>
    <dbReference type="NCBI Taxonomy" id="664691"/>
    <lineage>
        <taxon>Bacteria</taxon>
        <taxon>Bacillati</taxon>
        <taxon>Actinomycetota</taxon>
        <taxon>Actinomycetes</taxon>
        <taxon>Pseudonocardiales</taxon>
        <taxon>Pseudonocardiaceae</taxon>
        <taxon>Amycolatopsis</taxon>
    </lineage>
</organism>
<gene>
    <name evidence="1" type="ORF">ACFSYJ_03975</name>
</gene>
<protein>
    <submittedName>
        <fullName evidence="1">Uncharacterized protein</fullName>
    </submittedName>
</protein>
<evidence type="ECO:0000313" key="2">
    <source>
        <dbReference type="Proteomes" id="UP001597419"/>
    </source>
</evidence>
<dbReference type="Proteomes" id="UP001597419">
    <property type="component" value="Unassembled WGS sequence"/>
</dbReference>
<dbReference type="EMBL" id="JBHUKU010000002">
    <property type="protein sequence ID" value="MFD2457740.1"/>
    <property type="molecule type" value="Genomic_DNA"/>
</dbReference>
<dbReference type="RefSeq" id="WP_345389330.1">
    <property type="nucleotide sequence ID" value="NZ_BAABHG010000003.1"/>
</dbReference>
<sequence>MDPILIGALIWLAKRLAEKGFDRIFDRVVDGQQLAVPPPPSPFAATRFTAPPVRRHDLTVAGAQGTSDVDIAVRHHLAAQGRKPVILTIQKFSDTTNGTPFPMVLGDTAHLTLPRDHYFLTALIVDLPSRRGEMPTLRGVGWAQPYVADNHTAKLTIATQHPTEKLVKKLGLKKTDGGTVFHLPPEPPAVAAVKPAAVPPVSPPAKSFTSPLAKSFAQFTFPPPAKPRAEFPAIKKFPITRTCRARAFVGNNQCTFLAIRDELCTIHREQVRAGSDIRDYRTGERIVLP</sequence>
<comment type="caution">
    <text evidence="1">The sequence shown here is derived from an EMBL/GenBank/DDBJ whole genome shotgun (WGS) entry which is preliminary data.</text>
</comment>
<accession>A0ABW5GCX1</accession>
<name>A0ABW5GCX1_9PSEU</name>
<reference evidence="2" key="1">
    <citation type="journal article" date="2019" name="Int. J. Syst. Evol. Microbiol.">
        <title>The Global Catalogue of Microorganisms (GCM) 10K type strain sequencing project: providing services to taxonomists for standard genome sequencing and annotation.</title>
        <authorList>
            <consortium name="The Broad Institute Genomics Platform"/>
            <consortium name="The Broad Institute Genome Sequencing Center for Infectious Disease"/>
            <person name="Wu L."/>
            <person name="Ma J."/>
        </authorList>
    </citation>
    <scope>NUCLEOTIDE SEQUENCE [LARGE SCALE GENOMIC DNA]</scope>
    <source>
        <strain evidence="2">CGMCC 4.7643</strain>
    </source>
</reference>
<keyword evidence="2" id="KW-1185">Reference proteome</keyword>
<evidence type="ECO:0000313" key="1">
    <source>
        <dbReference type="EMBL" id="MFD2457740.1"/>
    </source>
</evidence>